<dbReference type="EMBL" id="CAMGYJ010000006">
    <property type="protein sequence ID" value="CAI0433337.1"/>
    <property type="molecule type" value="Genomic_DNA"/>
</dbReference>
<proteinExistence type="predicted"/>
<dbReference type="AlphaFoldDB" id="A0AAV0LHF7"/>
<comment type="caution">
    <text evidence="1">The sequence shown here is derived from an EMBL/GenBank/DDBJ whole genome shotgun (WGS) entry which is preliminary data.</text>
</comment>
<protein>
    <recommendedName>
        <fullName evidence="3">Cytochrome P450</fullName>
    </recommendedName>
</protein>
<evidence type="ECO:0008006" key="3">
    <source>
        <dbReference type="Google" id="ProtNLM"/>
    </source>
</evidence>
<dbReference type="Proteomes" id="UP001154282">
    <property type="component" value="Unassembled WGS sequence"/>
</dbReference>
<reference evidence="1" key="1">
    <citation type="submission" date="2022-08" db="EMBL/GenBank/DDBJ databases">
        <authorList>
            <person name="Gutierrez-Valencia J."/>
        </authorList>
    </citation>
    <scope>NUCLEOTIDE SEQUENCE</scope>
</reference>
<sequence>MKITHQHVKPFNFGMLLTITHQHVKPFNFDENYPPACKTIQLWYAPHNYPDYFSPLILIKED</sequence>
<name>A0AAV0LHF7_9ROSI</name>
<evidence type="ECO:0000313" key="2">
    <source>
        <dbReference type="Proteomes" id="UP001154282"/>
    </source>
</evidence>
<organism evidence="1 2">
    <name type="scientific">Linum tenue</name>
    <dbReference type="NCBI Taxonomy" id="586396"/>
    <lineage>
        <taxon>Eukaryota</taxon>
        <taxon>Viridiplantae</taxon>
        <taxon>Streptophyta</taxon>
        <taxon>Embryophyta</taxon>
        <taxon>Tracheophyta</taxon>
        <taxon>Spermatophyta</taxon>
        <taxon>Magnoliopsida</taxon>
        <taxon>eudicotyledons</taxon>
        <taxon>Gunneridae</taxon>
        <taxon>Pentapetalae</taxon>
        <taxon>rosids</taxon>
        <taxon>fabids</taxon>
        <taxon>Malpighiales</taxon>
        <taxon>Linaceae</taxon>
        <taxon>Linum</taxon>
    </lineage>
</organism>
<evidence type="ECO:0000313" key="1">
    <source>
        <dbReference type="EMBL" id="CAI0433337.1"/>
    </source>
</evidence>
<gene>
    <name evidence="1" type="ORF">LITE_LOCUS23822</name>
</gene>
<keyword evidence="2" id="KW-1185">Reference proteome</keyword>
<accession>A0AAV0LHF7</accession>